<accession>A0A3Q3ALI0</accession>
<keyword evidence="2" id="KW-1185">Reference proteome</keyword>
<proteinExistence type="predicted"/>
<evidence type="ECO:0000313" key="2">
    <source>
        <dbReference type="Proteomes" id="UP000264800"/>
    </source>
</evidence>
<dbReference type="GeneTree" id="ENSGT00940000155041"/>
<name>A0A3Q3ALI0_KRYMA</name>
<dbReference type="Ensembl" id="ENSKMAT00000017898.1">
    <property type="protein sequence ID" value="ENSKMAP00000017653.1"/>
    <property type="gene ID" value="ENSKMAG00000013163.1"/>
</dbReference>
<dbReference type="Proteomes" id="UP000264800">
    <property type="component" value="Unplaced"/>
</dbReference>
<dbReference type="STRING" id="37003.ENSKMAP00000017653"/>
<sequence length="213" mass="24261">FEAKKSLDPDYFKIWLEIFIGSYEQCLDVDFEKPLSRPDDVPPVLSLLPDNLLQVLRHQLLQCVQKASDGLEPEQQHLALLLLKFLIVVCRNLSNVEEIGTCSYINHIITMTTLYIQQVGSARLSVPRHFRRRRRHVPLTGVSFCFCLLAEEQDQREGADGPESGGRLRPSCAGVLREPLRPVPQLEASNQRVTTRRIGFTCKTTRKHPGLVF</sequence>
<reference evidence="1" key="2">
    <citation type="submission" date="2025-09" db="UniProtKB">
        <authorList>
            <consortium name="Ensembl"/>
        </authorList>
    </citation>
    <scope>IDENTIFICATION</scope>
</reference>
<dbReference type="AlphaFoldDB" id="A0A3Q3ALI0"/>
<evidence type="ECO:0000313" key="1">
    <source>
        <dbReference type="Ensembl" id="ENSKMAP00000017653.1"/>
    </source>
</evidence>
<organism evidence="1 2">
    <name type="scientific">Kryptolebias marmoratus</name>
    <name type="common">Mangrove killifish</name>
    <name type="synonym">Rivulus marmoratus</name>
    <dbReference type="NCBI Taxonomy" id="37003"/>
    <lineage>
        <taxon>Eukaryota</taxon>
        <taxon>Metazoa</taxon>
        <taxon>Chordata</taxon>
        <taxon>Craniata</taxon>
        <taxon>Vertebrata</taxon>
        <taxon>Euteleostomi</taxon>
        <taxon>Actinopterygii</taxon>
        <taxon>Neopterygii</taxon>
        <taxon>Teleostei</taxon>
        <taxon>Neoteleostei</taxon>
        <taxon>Acanthomorphata</taxon>
        <taxon>Ovalentaria</taxon>
        <taxon>Atherinomorphae</taxon>
        <taxon>Cyprinodontiformes</taxon>
        <taxon>Rivulidae</taxon>
        <taxon>Kryptolebias</taxon>
    </lineage>
</organism>
<protein>
    <submittedName>
        <fullName evidence="1">Uncharacterized protein</fullName>
    </submittedName>
</protein>
<reference evidence="1" key="1">
    <citation type="submission" date="2025-08" db="UniProtKB">
        <authorList>
            <consortium name="Ensembl"/>
        </authorList>
    </citation>
    <scope>IDENTIFICATION</scope>
</reference>